<feature type="region of interest" description="Disordered" evidence="1">
    <location>
        <begin position="1"/>
        <end position="28"/>
    </location>
</feature>
<evidence type="ECO:0000313" key="2">
    <source>
        <dbReference type="EMBL" id="KKS86672.1"/>
    </source>
</evidence>
<reference evidence="2 3" key="1">
    <citation type="journal article" date="2015" name="Nature">
        <title>rRNA introns, odd ribosomes, and small enigmatic genomes across a large radiation of phyla.</title>
        <authorList>
            <person name="Brown C.T."/>
            <person name="Hug L.A."/>
            <person name="Thomas B.C."/>
            <person name="Sharon I."/>
            <person name="Castelle C.J."/>
            <person name="Singh A."/>
            <person name="Wilkins M.J."/>
            <person name="Williams K.H."/>
            <person name="Banfield J.F."/>
        </authorList>
    </citation>
    <scope>NUCLEOTIDE SEQUENCE [LARGE SCALE GENOMIC DNA]</scope>
</reference>
<evidence type="ECO:0000256" key="1">
    <source>
        <dbReference type="SAM" id="MobiDB-lite"/>
    </source>
</evidence>
<dbReference type="AlphaFoldDB" id="A0A0G1CMG1"/>
<sequence>MSFTRQTVIPDLIGDPDPRFREDDKLKNESLQSDISQSDILSVIPKCIKVKVCKIKTRQKEMHL</sequence>
<protein>
    <submittedName>
        <fullName evidence="2">Uncharacterized protein</fullName>
    </submittedName>
</protein>
<gene>
    <name evidence="2" type="ORF">UV61_C0008G0125</name>
</gene>
<organism evidence="2 3">
    <name type="scientific">Candidatus Gottesmanbacteria bacterium GW2011_GWB1_43_11</name>
    <dbReference type="NCBI Taxonomy" id="1618446"/>
    <lineage>
        <taxon>Bacteria</taxon>
        <taxon>Candidatus Gottesmaniibacteriota</taxon>
    </lineage>
</organism>
<comment type="caution">
    <text evidence="2">The sequence shown here is derived from an EMBL/GenBank/DDBJ whole genome shotgun (WGS) entry which is preliminary data.</text>
</comment>
<accession>A0A0G1CMG1</accession>
<dbReference type="Proteomes" id="UP000034050">
    <property type="component" value="Unassembled WGS sequence"/>
</dbReference>
<evidence type="ECO:0000313" key="3">
    <source>
        <dbReference type="Proteomes" id="UP000034050"/>
    </source>
</evidence>
<feature type="compositionally biased region" description="Basic and acidic residues" evidence="1">
    <location>
        <begin position="16"/>
        <end position="28"/>
    </location>
</feature>
<dbReference type="EMBL" id="LCFD01000008">
    <property type="protein sequence ID" value="KKS86672.1"/>
    <property type="molecule type" value="Genomic_DNA"/>
</dbReference>
<name>A0A0G1CMG1_9BACT</name>
<dbReference type="STRING" id="1618446.UV61_C0008G0125"/>
<proteinExistence type="predicted"/>